<gene>
    <name evidence="1" type="ORF">N3K66_004643</name>
</gene>
<protein>
    <submittedName>
        <fullName evidence="1">Uncharacterized protein</fullName>
    </submittedName>
</protein>
<comment type="caution">
    <text evidence="1">The sequence shown here is derived from an EMBL/GenBank/DDBJ whole genome shotgun (WGS) entry which is preliminary data.</text>
</comment>
<dbReference type="EMBL" id="CM047943">
    <property type="protein sequence ID" value="KAI9900381.1"/>
    <property type="molecule type" value="Genomic_DNA"/>
</dbReference>
<sequence length="230" mass="26059">MGKKTPEQLLQLIGNRSQRDTPPAALSQKPRKRKPSKPLDEQQPAKKARPHEPERNPPATSLGKPHEGVIGELSAKHDVLGASVISSTKIQKRVVYICQHLLREGGDKPCIGLLYARPGDVCKLTTVVEQCKRVLKEEGKRWYQYNQLFDLPPEEIKKNQTGAQVVEETRLEDEEDSDSEDDYFESIERIEKAVLPRPQERAVKSLRVFLSLEPVHELRTRPGVTTQTSE</sequence>
<dbReference type="Proteomes" id="UP001163324">
    <property type="component" value="Chromosome 4"/>
</dbReference>
<reference evidence="1" key="1">
    <citation type="submission" date="2022-10" db="EMBL/GenBank/DDBJ databases">
        <title>Complete Genome of Trichothecium roseum strain YXFP-22015, a Plant Pathogen Isolated from Citrus.</title>
        <authorList>
            <person name="Wang Y."/>
            <person name="Zhu L."/>
        </authorList>
    </citation>
    <scope>NUCLEOTIDE SEQUENCE</scope>
    <source>
        <strain evidence="1">YXFP-22015</strain>
    </source>
</reference>
<organism evidence="1 2">
    <name type="scientific">Trichothecium roseum</name>
    <dbReference type="NCBI Taxonomy" id="47278"/>
    <lineage>
        <taxon>Eukaryota</taxon>
        <taxon>Fungi</taxon>
        <taxon>Dikarya</taxon>
        <taxon>Ascomycota</taxon>
        <taxon>Pezizomycotina</taxon>
        <taxon>Sordariomycetes</taxon>
        <taxon>Hypocreomycetidae</taxon>
        <taxon>Hypocreales</taxon>
        <taxon>Hypocreales incertae sedis</taxon>
        <taxon>Trichothecium</taxon>
    </lineage>
</organism>
<accession>A0ACC0V4K5</accession>
<proteinExistence type="predicted"/>
<evidence type="ECO:0000313" key="1">
    <source>
        <dbReference type="EMBL" id="KAI9900381.1"/>
    </source>
</evidence>
<keyword evidence="2" id="KW-1185">Reference proteome</keyword>
<evidence type="ECO:0000313" key="2">
    <source>
        <dbReference type="Proteomes" id="UP001163324"/>
    </source>
</evidence>
<name>A0ACC0V4K5_9HYPO</name>